<accession>A0A329RZW9</accession>
<dbReference type="VEuPathDB" id="FungiDB:PC110_g13482"/>
<dbReference type="Proteomes" id="UP000251314">
    <property type="component" value="Unassembled WGS sequence"/>
</dbReference>
<gene>
    <name evidence="1" type="ORF">PC110_g13482</name>
</gene>
<organism evidence="1 2">
    <name type="scientific">Phytophthora cactorum</name>
    <dbReference type="NCBI Taxonomy" id="29920"/>
    <lineage>
        <taxon>Eukaryota</taxon>
        <taxon>Sar</taxon>
        <taxon>Stramenopiles</taxon>
        <taxon>Oomycota</taxon>
        <taxon>Peronosporomycetes</taxon>
        <taxon>Peronosporales</taxon>
        <taxon>Peronosporaceae</taxon>
        <taxon>Phytophthora</taxon>
    </lineage>
</organism>
<dbReference type="EMBL" id="MJFZ01000386">
    <property type="protein sequence ID" value="RAW30154.1"/>
    <property type="molecule type" value="Genomic_DNA"/>
</dbReference>
<proteinExistence type="predicted"/>
<reference evidence="1 2" key="1">
    <citation type="submission" date="2018-01" db="EMBL/GenBank/DDBJ databases">
        <title>Draft genome of the strawberry crown rot pathogen Phytophthora cactorum.</title>
        <authorList>
            <person name="Armitage A.D."/>
            <person name="Lysoe E."/>
            <person name="Nellist C.F."/>
            <person name="Harrison R.J."/>
            <person name="Brurberg M.B."/>
        </authorList>
    </citation>
    <scope>NUCLEOTIDE SEQUENCE [LARGE SCALE GENOMIC DNA]</scope>
    <source>
        <strain evidence="1 2">10300</strain>
    </source>
</reference>
<dbReference type="AlphaFoldDB" id="A0A329RZW9"/>
<name>A0A329RZW9_9STRA</name>
<protein>
    <submittedName>
        <fullName evidence="1">Uncharacterized protein</fullName>
    </submittedName>
</protein>
<sequence length="39" mass="4077">MAEFNAWHYVATLVAALPLRECGCDGFDGASSGDFALLG</sequence>
<keyword evidence="2" id="KW-1185">Reference proteome</keyword>
<comment type="caution">
    <text evidence="1">The sequence shown here is derived from an EMBL/GenBank/DDBJ whole genome shotgun (WGS) entry which is preliminary data.</text>
</comment>
<evidence type="ECO:0000313" key="2">
    <source>
        <dbReference type="Proteomes" id="UP000251314"/>
    </source>
</evidence>
<evidence type="ECO:0000313" key="1">
    <source>
        <dbReference type="EMBL" id="RAW30154.1"/>
    </source>
</evidence>